<keyword evidence="3" id="KW-1185">Reference proteome</keyword>
<sequence>MDPSGTELSRAYFEQVVEPLVRRRRPEMPLAAARLGAGSEVLGLDDTMSRDHDWGLRLDLLVPADAVAEVEAHLTQSLPVSFAGHPTRFATTWDPVVRHRVQVQTARELAVARLGVDPTAGLTLDDWLSLTGQAVLEVTGGEVFADVAGELTGIRRRLEWYPDDLWRHVVATDWARLAQELPFVGRTGDRGDDLGSRVVAARLVGIAMHLGHLLERQWPPYAKWLGTSFARLPRASAAAGPLEAALAADHWRERESGLVDALRVLSRVQADVKLPTVDDPVEPFWDRPYQGVREATVSLLADSIRDPDVRSLPRGVGSAEQWSDNVDVLVDASLRRLR</sequence>
<evidence type="ECO:0000313" key="2">
    <source>
        <dbReference type="EMBL" id="GAA1974430.1"/>
    </source>
</evidence>
<gene>
    <name evidence="2" type="ORF">GCM10009817_13280</name>
</gene>
<reference evidence="3" key="1">
    <citation type="journal article" date="2019" name="Int. J. Syst. Evol. Microbiol.">
        <title>The Global Catalogue of Microorganisms (GCM) 10K type strain sequencing project: providing services to taxonomists for standard genome sequencing and annotation.</title>
        <authorList>
            <consortium name="The Broad Institute Genomics Platform"/>
            <consortium name="The Broad Institute Genome Sequencing Center for Infectious Disease"/>
            <person name="Wu L."/>
            <person name="Ma J."/>
        </authorList>
    </citation>
    <scope>NUCLEOTIDE SEQUENCE [LARGE SCALE GENOMIC DNA]</scope>
    <source>
        <strain evidence="3">JCM 15628</strain>
    </source>
</reference>
<dbReference type="RefSeq" id="WP_344059712.1">
    <property type="nucleotide sequence ID" value="NZ_BAAAPU010000004.1"/>
</dbReference>
<comment type="caution">
    <text evidence="2">The sequence shown here is derived from an EMBL/GenBank/DDBJ whole genome shotgun (WGS) entry which is preliminary data.</text>
</comment>
<name>A0ABP5D6M9_9MICO</name>
<evidence type="ECO:0000259" key="1">
    <source>
        <dbReference type="Pfam" id="PF13228"/>
    </source>
</evidence>
<accession>A0ABP5D6M9</accession>
<protein>
    <submittedName>
        <fullName evidence="2">DUF4037 domain-containing protein</fullName>
    </submittedName>
</protein>
<evidence type="ECO:0000313" key="3">
    <source>
        <dbReference type="Proteomes" id="UP001500013"/>
    </source>
</evidence>
<dbReference type="Proteomes" id="UP001500013">
    <property type="component" value="Unassembled WGS sequence"/>
</dbReference>
<proteinExistence type="predicted"/>
<feature type="domain" description="DUF4037" evidence="1">
    <location>
        <begin position="127"/>
        <end position="225"/>
    </location>
</feature>
<dbReference type="Pfam" id="PF13228">
    <property type="entry name" value="DUF4037"/>
    <property type="match status" value="1"/>
</dbReference>
<dbReference type="EMBL" id="BAAAPU010000004">
    <property type="protein sequence ID" value="GAA1974430.1"/>
    <property type="molecule type" value="Genomic_DNA"/>
</dbReference>
<dbReference type="InterPro" id="IPR025117">
    <property type="entry name" value="DUF4037"/>
</dbReference>
<organism evidence="2 3">
    <name type="scientific">Terrabacter lapilli</name>
    <dbReference type="NCBI Taxonomy" id="436231"/>
    <lineage>
        <taxon>Bacteria</taxon>
        <taxon>Bacillati</taxon>
        <taxon>Actinomycetota</taxon>
        <taxon>Actinomycetes</taxon>
        <taxon>Micrococcales</taxon>
        <taxon>Intrasporangiaceae</taxon>
        <taxon>Terrabacter</taxon>
    </lineage>
</organism>